<dbReference type="Proteomes" id="UP000248330">
    <property type="component" value="Unassembled WGS sequence"/>
</dbReference>
<dbReference type="AlphaFoldDB" id="A0A318EDU1"/>
<gene>
    <name evidence="2" type="ORF">C8D93_10294</name>
</gene>
<protein>
    <submittedName>
        <fullName evidence="2">Pilus assembly protein Flp/PilA</fullName>
    </submittedName>
</protein>
<organism evidence="2 3">
    <name type="scientific">Sinimarinibacterium flocculans</name>
    <dbReference type="NCBI Taxonomy" id="985250"/>
    <lineage>
        <taxon>Bacteria</taxon>
        <taxon>Pseudomonadati</taxon>
        <taxon>Pseudomonadota</taxon>
        <taxon>Gammaproteobacteria</taxon>
        <taxon>Nevskiales</taxon>
        <taxon>Nevskiaceae</taxon>
        <taxon>Sinimarinibacterium</taxon>
    </lineage>
</organism>
<keyword evidence="3" id="KW-1185">Reference proteome</keyword>
<dbReference type="RefSeq" id="WP_110263929.1">
    <property type="nucleotide sequence ID" value="NZ_CAWNXA010000002.1"/>
</dbReference>
<name>A0A318EDU1_9GAMM</name>
<comment type="caution">
    <text evidence="2">The sequence shown here is derived from an EMBL/GenBank/DDBJ whole genome shotgun (WGS) entry which is preliminary data.</text>
</comment>
<proteinExistence type="predicted"/>
<dbReference type="Pfam" id="PF04964">
    <property type="entry name" value="Flp_Fap"/>
    <property type="match status" value="1"/>
</dbReference>
<reference evidence="2 3" key="1">
    <citation type="submission" date="2018-04" db="EMBL/GenBank/DDBJ databases">
        <title>Genomic Encyclopedia of Type Strains, Phase IV (KMG-IV): sequencing the most valuable type-strain genomes for metagenomic binning, comparative biology and taxonomic classification.</title>
        <authorList>
            <person name="Goeker M."/>
        </authorList>
    </citation>
    <scope>NUCLEOTIDE SEQUENCE [LARGE SCALE GENOMIC DNA]</scope>
    <source>
        <strain evidence="2 3">DSM 104150</strain>
    </source>
</reference>
<sequence length="68" mass="7076">MLNVYVEYLKTFFKDEEGASAVEYGLIVGLIAVVLIAVLIAVGGADDTAGLRGLFSEVATEVNNAGTP</sequence>
<keyword evidence="1" id="KW-1133">Transmembrane helix</keyword>
<keyword evidence="1" id="KW-0472">Membrane</keyword>
<evidence type="ECO:0000313" key="3">
    <source>
        <dbReference type="Proteomes" id="UP000248330"/>
    </source>
</evidence>
<dbReference type="EMBL" id="QICN01000002">
    <property type="protein sequence ID" value="PXV70242.1"/>
    <property type="molecule type" value="Genomic_DNA"/>
</dbReference>
<feature type="transmembrane region" description="Helical" evidence="1">
    <location>
        <begin position="24"/>
        <end position="45"/>
    </location>
</feature>
<accession>A0A318EDU1</accession>
<keyword evidence="1" id="KW-0812">Transmembrane</keyword>
<evidence type="ECO:0000313" key="2">
    <source>
        <dbReference type="EMBL" id="PXV70242.1"/>
    </source>
</evidence>
<dbReference type="InterPro" id="IPR007047">
    <property type="entry name" value="Flp_Fap"/>
</dbReference>
<evidence type="ECO:0000256" key="1">
    <source>
        <dbReference type="SAM" id="Phobius"/>
    </source>
</evidence>